<dbReference type="CDD" id="cd04301">
    <property type="entry name" value="NAT_SF"/>
    <property type="match status" value="1"/>
</dbReference>
<dbReference type="InterPro" id="IPR016181">
    <property type="entry name" value="Acyl_CoA_acyltransferase"/>
</dbReference>
<evidence type="ECO:0000259" key="1">
    <source>
        <dbReference type="PROSITE" id="PS51186"/>
    </source>
</evidence>
<accession>A0ABS5IH05</accession>
<feature type="domain" description="N-acetyltransferase" evidence="1">
    <location>
        <begin position="8"/>
        <end position="148"/>
    </location>
</feature>
<protein>
    <submittedName>
        <fullName evidence="2">GNAT family N-acetyltransferase</fullName>
    </submittedName>
</protein>
<organism evidence="2 3">
    <name type="scientific">Magnetospirillum sulfuroxidans</name>
    <dbReference type="NCBI Taxonomy" id="611300"/>
    <lineage>
        <taxon>Bacteria</taxon>
        <taxon>Pseudomonadati</taxon>
        <taxon>Pseudomonadota</taxon>
        <taxon>Alphaproteobacteria</taxon>
        <taxon>Rhodospirillales</taxon>
        <taxon>Rhodospirillaceae</taxon>
        <taxon>Magnetospirillum</taxon>
    </lineage>
</organism>
<dbReference type="Pfam" id="PF00583">
    <property type="entry name" value="Acetyltransf_1"/>
    <property type="match status" value="1"/>
</dbReference>
<sequence>MLHRKLLVEERHLFSEHLKRLAPADRSFRFAHSRVNDEWIDKYVAGIAADDLLLGCFHDDVLVGAAHVAFSGAVAEVGISVETSHRARGVGAELIRRAVRWTRNRRAEKLYTLCQSDNRSMIALARKLGMTIHRESGTAEAYMPLPPPDLLTVGDEWTAEIDGLAQDWLSMVKACQGALLPKV</sequence>
<dbReference type="Gene3D" id="3.40.630.30">
    <property type="match status" value="1"/>
</dbReference>
<dbReference type="PROSITE" id="PS51186">
    <property type="entry name" value="GNAT"/>
    <property type="match status" value="1"/>
</dbReference>
<reference evidence="2 3" key="1">
    <citation type="submission" date="2021-04" db="EMBL/GenBank/DDBJ databases">
        <title>Magnetospirillum sulfuroxidans sp. nov., a facultative chemolithoautotrophic sulfur-oxidizing alphaproteobacterium isolated from freshwater sediment and proposals for Paramagetospirillum gen. nov., and Magnetospirillaceae fam. nov.</title>
        <authorList>
            <person name="Koziaeva V."/>
            <person name="Geelhoed J.S."/>
            <person name="Sorokin D.Y."/>
            <person name="Grouzdev D.S."/>
        </authorList>
    </citation>
    <scope>NUCLEOTIDE SEQUENCE [LARGE SCALE GENOMIC DNA]</scope>
    <source>
        <strain evidence="2 3">J10</strain>
    </source>
</reference>
<dbReference type="SUPFAM" id="SSF55729">
    <property type="entry name" value="Acyl-CoA N-acyltransferases (Nat)"/>
    <property type="match status" value="1"/>
</dbReference>
<keyword evidence="3" id="KW-1185">Reference proteome</keyword>
<comment type="caution">
    <text evidence="2">The sequence shown here is derived from an EMBL/GenBank/DDBJ whole genome shotgun (WGS) entry which is preliminary data.</text>
</comment>
<name>A0ABS5IH05_9PROT</name>
<dbReference type="RefSeq" id="WP_211551618.1">
    <property type="nucleotide sequence ID" value="NZ_JAGTUF010000028.1"/>
</dbReference>
<gene>
    <name evidence="2" type="ORF">KEC16_18205</name>
</gene>
<evidence type="ECO:0000313" key="2">
    <source>
        <dbReference type="EMBL" id="MBR9973665.1"/>
    </source>
</evidence>
<proteinExistence type="predicted"/>
<dbReference type="InterPro" id="IPR000182">
    <property type="entry name" value="GNAT_dom"/>
</dbReference>
<dbReference type="Proteomes" id="UP000680714">
    <property type="component" value="Unassembled WGS sequence"/>
</dbReference>
<dbReference type="EMBL" id="JAGTUF010000028">
    <property type="protein sequence ID" value="MBR9973665.1"/>
    <property type="molecule type" value="Genomic_DNA"/>
</dbReference>
<evidence type="ECO:0000313" key="3">
    <source>
        <dbReference type="Proteomes" id="UP000680714"/>
    </source>
</evidence>